<accession>A0A498IRH2</accession>
<dbReference type="EMBL" id="RDQH01000337">
    <property type="protein sequence ID" value="RXH84667.1"/>
    <property type="molecule type" value="Genomic_DNA"/>
</dbReference>
<evidence type="ECO:0000313" key="1">
    <source>
        <dbReference type="EMBL" id="RXH84667.1"/>
    </source>
</evidence>
<gene>
    <name evidence="1" type="ORF">DVH24_032951</name>
</gene>
<sequence length="105" mass="12630">MVPLSSLQKPKQFQNHFYVSQNTVCISSSQIYSSHKHSYQQRKYQTQLLLQRLQPEMYKIPQAFLKPYLWLQNRIIRRNRDPQGHWWTTNCLVGFIKHISLSRAP</sequence>
<comment type="caution">
    <text evidence="1">The sequence shown here is derived from an EMBL/GenBank/DDBJ whole genome shotgun (WGS) entry which is preliminary data.</text>
</comment>
<name>A0A498IRH2_MALDO</name>
<proteinExistence type="predicted"/>
<dbReference type="AlphaFoldDB" id="A0A498IRH2"/>
<protein>
    <submittedName>
        <fullName evidence="1">Uncharacterized protein</fullName>
    </submittedName>
</protein>
<reference evidence="1 2" key="1">
    <citation type="submission" date="2018-10" db="EMBL/GenBank/DDBJ databases">
        <title>A high-quality apple genome assembly.</title>
        <authorList>
            <person name="Hu J."/>
        </authorList>
    </citation>
    <scope>NUCLEOTIDE SEQUENCE [LARGE SCALE GENOMIC DNA]</scope>
    <source>
        <strain evidence="2">cv. HFTH1</strain>
        <tissue evidence="1">Young leaf</tissue>
    </source>
</reference>
<organism evidence="1 2">
    <name type="scientific">Malus domestica</name>
    <name type="common">Apple</name>
    <name type="synonym">Pyrus malus</name>
    <dbReference type="NCBI Taxonomy" id="3750"/>
    <lineage>
        <taxon>Eukaryota</taxon>
        <taxon>Viridiplantae</taxon>
        <taxon>Streptophyta</taxon>
        <taxon>Embryophyta</taxon>
        <taxon>Tracheophyta</taxon>
        <taxon>Spermatophyta</taxon>
        <taxon>Magnoliopsida</taxon>
        <taxon>eudicotyledons</taxon>
        <taxon>Gunneridae</taxon>
        <taxon>Pentapetalae</taxon>
        <taxon>rosids</taxon>
        <taxon>fabids</taxon>
        <taxon>Rosales</taxon>
        <taxon>Rosaceae</taxon>
        <taxon>Amygdaloideae</taxon>
        <taxon>Maleae</taxon>
        <taxon>Malus</taxon>
    </lineage>
</organism>
<keyword evidence="2" id="KW-1185">Reference proteome</keyword>
<dbReference type="Proteomes" id="UP000290289">
    <property type="component" value="Chromosome 11"/>
</dbReference>
<evidence type="ECO:0000313" key="2">
    <source>
        <dbReference type="Proteomes" id="UP000290289"/>
    </source>
</evidence>